<keyword evidence="7" id="KW-1185">Reference proteome</keyword>
<keyword evidence="1" id="KW-0433">Leucine-rich repeat</keyword>
<dbReference type="Proteomes" id="UP000576082">
    <property type="component" value="Unassembled WGS sequence"/>
</dbReference>
<gene>
    <name evidence="6" type="ORF">HHU12_22485</name>
</gene>
<sequence length="1706" mass="193799">MKRNKLLRLSLLSFLLYYACTLNVLYAQGETCYTSIPAEIGYNTVKDSKGWYAFEVPNDMDTLIVSSVGLTSLKTLLYVQSECTGRSLFSSITVQGVDQSYLKANVKKFQGTTILINWILDNNVEGTFDWFLGGIDNHGKEYRYQVDIKDITLWHGEKVKPDNKYNTIYPLTFMIEGDDNGVIKINEEGYIEALQKEGTQEVVAVIFDDYNVNRGQNTFSITTKLDASGKKRGAIYDLKDTFVTNPGQRVMFHANTNSESTVVYSIISGGEYASISGSELIINDDDNTLDKEIIVEVSTEETDNFTSAKATTTIEISPYRNEIPYKQYYELVSIFNKNNGENWEKKEYWLTDVSVKEWFGIYTRLTVDEQGRNYQNITGLKFEDTNLNKEFEANFEHFSAITSLNFVDSKITGIPSSIVKLKNLNSLKIEGNKLTTLPIEITELVNLEWLYLEDNGLWSIPSEIGNLENLISLKLHGNYLTELPAEIGNLKKLTTLDVTFNSLYTLPDEIGNLTTLVNLSLRGNKLLELPSTFANLKALSDLRLQENRFMSFPLAITEITNLNFLRLSDNNIREIPAEIGNLINIRSLSLSNAGISQLPDEISNLRELQSLIITFNHFDALPISITKLESLNNLDIRYNNLRYDDLNINSVFLKGIDKFYYDAQGILDYDVVQDTTNATTTLSVDEQTEGNTYVWYKDDEVIEGENAPTLTFDYSVNFETEYKCRVINPDWPNLSFWSKVYIERGPLLKLIVKNIPDDSPEDAEIYAIGNLSEKHGIKYYPLVYNEVEKHYELDFPKNEDVEIFSFGYNQFDLYHEVNTEGELFERQINFDSTGESLVVDDIIAWNNTPPPSNYCSESIEIIEDSLMIVGNTPMWYKFTANTRMNITLTFSNAISGDIRTEYGFSCRKRSEYVRSFGDGHSLTRELLEGEEIYFQFFGGPTAHDAFNIKLTTEHLKTYVLNSIPEDTPSETMIYTSGDLGGYSLRPIEDSNALGLVLPERLEGKEFYLRLNKMDAFAEVDAQGNTVTRTVNPSEDTEFILDPVVAWKALPNPENSCDNPMILTESGNYIKGAGEQWYSYTAHDETQVTLSFENAKNSFSAYAYYGCEEKEFATASSYSDNKMTLKLVKGETVLFKIKEHRFNQDKYSFEWTFSAKVIHTYNVSSIPDNTPSHWKIYAVGDMNNYDVKNTDYPLTYIEEEGHYKLEIPIDFDTVNFSFVMENLWALRELNAEGDTVSRTIAVASTPNTTIDNIESWAPLYNLNSCEEAYEAKPGLNINTDKSVWHSYEASEDQHVTLFSEGKSKISSKFTVYNECGGNILYNSEYHAGIVAYSEFQLDKGEKILINWEEKYPSAYGLGKPHLWSMDTVHIKHQTISKFIQDFRVYGTYNLGAQIFRTDQEIPFDIEVVEGDAEINGSNELVINPGSEVTFSISNDGDKHHYPFDTVLVVQFEKKLQEIYYEHWISKITKTGKYTIPSNYTTNQGLTLNVEAVSKNTIIEEDTLIINAFGETQVRLFNEGDDTYQAFDSTLTFTVERNTLKAFDTKFFDDINETGAYFLPEFITEEGITLTATFMSGDGEIVEDSLILNSIGNYEIQLSSEETLMYEAFSIMVTIIVDRETPTSINSELSNSITLFPNPVKDEATLQLPSINGEVRLSIITSSGQVLRVDNITGKLLYKLDVSNLQSGVYILKINTENGIGSKRLIIK</sequence>
<dbReference type="SMART" id="SM00369">
    <property type="entry name" value="LRR_TYP"/>
    <property type="match status" value="8"/>
</dbReference>
<proteinExistence type="predicted"/>
<dbReference type="Pfam" id="PF13855">
    <property type="entry name" value="LRR_8"/>
    <property type="match status" value="1"/>
</dbReference>
<dbReference type="InterPro" id="IPR001611">
    <property type="entry name" value="Leu-rich_rpt"/>
</dbReference>
<keyword evidence="2" id="KW-0677">Repeat</keyword>
<dbReference type="Gene3D" id="2.60.40.10">
    <property type="entry name" value="Immunoglobulins"/>
    <property type="match status" value="1"/>
</dbReference>
<dbReference type="InterPro" id="IPR003591">
    <property type="entry name" value="Leu-rich_rpt_typical-subtyp"/>
</dbReference>
<evidence type="ECO:0000313" key="7">
    <source>
        <dbReference type="Proteomes" id="UP000576082"/>
    </source>
</evidence>
<evidence type="ECO:0000256" key="1">
    <source>
        <dbReference type="ARBA" id="ARBA00022614"/>
    </source>
</evidence>
<name>A0A7X9RXT6_9BACT</name>
<dbReference type="InterPro" id="IPR032675">
    <property type="entry name" value="LRR_dom_sf"/>
</dbReference>
<keyword evidence="3" id="KW-0732">Signal</keyword>
<dbReference type="Pfam" id="PF18962">
    <property type="entry name" value="Por_Secre_tail"/>
    <property type="match status" value="1"/>
</dbReference>
<organism evidence="6 7">
    <name type="scientific">Flammeovirga aprica JL-4</name>
    <dbReference type="NCBI Taxonomy" id="694437"/>
    <lineage>
        <taxon>Bacteria</taxon>
        <taxon>Pseudomonadati</taxon>
        <taxon>Bacteroidota</taxon>
        <taxon>Cytophagia</taxon>
        <taxon>Cytophagales</taxon>
        <taxon>Flammeovirgaceae</taxon>
        <taxon>Flammeovirga</taxon>
    </lineage>
</organism>
<dbReference type="InterPro" id="IPR050715">
    <property type="entry name" value="LRR-SigEffector_domain"/>
</dbReference>
<dbReference type="NCBIfam" id="TIGR04183">
    <property type="entry name" value="Por_Secre_tail"/>
    <property type="match status" value="1"/>
</dbReference>
<dbReference type="Pfam" id="PF23598">
    <property type="entry name" value="LRR_14"/>
    <property type="match status" value="1"/>
</dbReference>
<feature type="signal peptide" evidence="3">
    <location>
        <begin position="1"/>
        <end position="27"/>
    </location>
</feature>
<feature type="domain" description="Secretion system C-terminal sorting" evidence="4">
    <location>
        <begin position="1633"/>
        <end position="1705"/>
    </location>
</feature>
<reference evidence="6 7" key="1">
    <citation type="submission" date="2020-04" db="EMBL/GenBank/DDBJ databases">
        <title>Flammeovirga sp. SR4, a novel species isolated from seawater.</title>
        <authorList>
            <person name="Wang X."/>
        </authorList>
    </citation>
    <scope>NUCLEOTIDE SEQUENCE [LARGE SCALE GENOMIC DNA]</scope>
    <source>
        <strain evidence="6 7">ATCC 23126</strain>
    </source>
</reference>
<dbReference type="Gene3D" id="3.80.10.10">
    <property type="entry name" value="Ribonuclease Inhibitor"/>
    <property type="match status" value="1"/>
</dbReference>
<dbReference type="InterPro" id="IPR013783">
    <property type="entry name" value="Ig-like_fold"/>
</dbReference>
<protein>
    <submittedName>
        <fullName evidence="6">T9SS type A sorting domain-containing protein</fullName>
    </submittedName>
</protein>
<evidence type="ECO:0000313" key="6">
    <source>
        <dbReference type="EMBL" id="NME70758.1"/>
    </source>
</evidence>
<dbReference type="PANTHER" id="PTHR45752">
    <property type="entry name" value="LEUCINE-RICH REPEAT-CONTAINING"/>
    <property type="match status" value="1"/>
</dbReference>
<comment type="caution">
    <text evidence="6">The sequence shown here is derived from an EMBL/GenBank/DDBJ whole genome shotgun (WGS) entry which is preliminary data.</text>
</comment>
<dbReference type="PROSITE" id="PS51450">
    <property type="entry name" value="LRR"/>
    <property type="match status" value="2"/>
</dbReference>
<evidence type="ECO:0000256" key="3">
    <source>
        <dbReference type="SAM" id="SignalP"/>
    </source>
</evidence>
<evidence type="ECO:0000259" key="5">
    <source>
        <dbReference type="Pfam" id="PF23598"/>
    </source>
</evidence>
<dbReference type="InterPro" id="IPR055414">
    <property type="entry name" value="LRR_R13L4/SHOC2-like"/>
</dbReference>
<feature type="domain" description="Disease resistance R13L4/SHOC-2-like LRR" evidence="5">
    <location>
        <begin position="463"/>
        <end position="566"/>
    </location>
</feature>
<dbReference type="SMART" id="SM00364">
    <property type="entry name" value="LRR_BAC"/>
    <property type="match status" value="4"/>
</dbReference>
<dbReference type="EMBL" id="JABANE010000073">
    <property type="protein sequence ID" value="NME70758.1"/>
    <property type="molecule type" value="Genomic_DNA"/>
</dbReference>
<dbReference type="PANTHER" id="PTHR45752:SF187">
    <property type="entry name" value="LEUCINE-RICH REPEAT AND IQ DOMAIN-CONTAINING PROTEIN 4"/>
    <property type="match status" value="1"/>
</dbReference>
<dbReference type="InterPro" id="IPR026444">
    <property type="entry name" value="Secre_tail"/>
</dbReference>
<dbReference type="SUPFAM" id="SSF52058">
    <property type="entry name" value="L domain-like"/>
    <property type="match status" value="1"/>
</dbReference>
<evidence type="ECO:0000259" key="4">
    <source>
        <dbReference type="Pfam" id="PF18962"/>
    </source>
</evidence>
<feature type="chain" id="PRO_5031088831" evidence="3">
    <location>
        <begin position="28"/>
        <end position="1706"/>
    </location>
</feature>
<accession>A0A7X9RXT6</accession>
<evidence type="ECO:0000256" key="2">
    <source>
        <dbReference type="ARBA" id="ARBA00022737"/>
    </source>
</evidence>